<keyword evidence="2" id="KW-1185">Reference proteome</keyword>
<accession>A0ABQ4NJW1</accession>
<dbReference type="InterPro" id="IPR016181">
    <property type="entry name" value="Acyl_CoA_acyltransferase"/>
</dbReference>
<evidence type="ECO:0000313" key="2">
    <source>
        <dbReference type="Proteomes" id="UP000786693"/>
    </source>
</evidence>
<proteinExistence type="predicted"/>
<dbReference type="Gene3D" id="3.40.630.30">
    <property type="match status" value="1"/>
</dbReference>
<name>A0ABQ4NJW1_9RHOB</name>
<dbReference type="RefSeq" id="WP_220748221.1">
    <property type="nucleotide sequence ID" value="NZ_BPFH01000002.1"/>
</dbReference>
<evidence type="ECO:0000313" key="1">
    <source>
        <dbReference type="EMBL" id="GIT94705.1"/>
    </source>
</evidence>
<dbReference type="Proteomes" id="UP000786693">
    <property type="component" value="Unassembled WGS sequence"/>
</dbReference>
<reference evidence="1 2" key="1">
    <citation type="submission" date="2021-05" db="EMBL/GenBank/DDBJ databases">
        <title>Bacteria Genome sequencing.</title>
        <authorList>
            <person name="Takabe Y."/>
            <person name="Nakajima Y."/>
            <person name="Suzuki S."/>
            <person name="Shiozaki T."/>
        </authorList>
    </citation>
    <scope>NUCLEOTIDE SEQUENCE [LARGE SCALE GENOMIC DNA]</scope>
    <source>
        <strain evidence="1 2">AI_62</strain>
    </source>
</reference>
<gene>
    <name evidence="1" type="ORF">JANAI62_13280</name>
</gene>
<sequence>MSGSRVVLGPDLFPLANAERDAFLQAAGVLPRDDCPAGFSGHSALWARDRDLLVGQAALVVLTDDTLRPRLLPRGMKDVPVAAIDALAVRAEYRETGLEERMVRQLVREFAAGSEALIFVGAAHAPVLASTLAATDPVDRLLS</sequence>
<dbReference type="SUPFAM" id="SSF55729">
    <property type="entry name" value="Acyl-CoA N-acyltransferases (Nat)"/>
    <property type="match status" value="1"/>
</dbReference>
<comment type="caution">
    <text evidence="1">The sequence shown here is derived from an EMBL/GenBank/DDBJ whole genome shotgun (WGS) entry which is preliminary data.</text>
</comment>
<dbReference type="EMBL" id="BPFH01000002">
    <property type="protein sequence ID" value="GIT94705.1"/>
    <property type="molecule type" value="Genomic_DNA"/>
</dbReference>
<protein>
    <recommendedName>
        <fullName evidence="3">N-acetyltransferase domain-containing protein</fullName>
    </recommendedName>
</protein>
<organism evidence="1 2">
    <name type="scientific">Jannaschia pagri</name>
    <dbReference type="NCBI Taxonomy" id="2829797"/>
    <lineage>
        <taxon>Bacteria</taxon>
        <taxon>Pseudomonadati</taxon>
        <taxon>Pseudomonadota</taxon>
        <taxon>Alphaproteobacteria</taxon>
        <taxon>Rhodobacterales</taxon>
        <taxon>Roseobacteraceae</taxon>
        <taxon>Jannaschia</taxon>
    </lineage>
</organism>
<evidence type="ECO:0008006" key="3">
    <source>
        <dbReference type="Google" id="ProtNLM"/>
    </source>
</evidence>